<gene>
    <name evidence="2" type="ORF">M0812_21447</name>
</gene>
<proteinExistence type="predicted"/>
<name>A0AAV7YV13_9EUKA</name>
<feature type="compositionally biased region" description="Basic and acidic residues" evidence="1">
    <location>
        <begin position="335"/>
        <end position="350"/>
    </location>
</feature>
<accession>A0AAV7YV13</accession>
<organism evidence="2 3">
    <name type="scientific">Anaeramoeba flamelloides</name>
    <dbReference type="NCBI Taxonomy" id="1746091"/>
    <lineage>
        <taxon>Eukaryota</taxon>
        <taxon>Metamonada</taxon>
        <taxon>Anaeramoebidae</taxon>
        <taxon>Anaeramoeba</taxon>
    </lineage>
</organism>
<protein>
    <submittedName>
        <fullName evidence="2">Uncharacterized protein</fullName>
    </submittedName>
</protein>
<feature type="region of interest" description="Disordered" evidence="1">
    <location>
        <begin position="240"/>
        <end position="319"/>
    </location>
</feature>
<evidence type="ECO:0000256" key="1">
    <source>
        <dbReference type="SAM" id="MobiDB-lite"/>
    </source>
</evidence>
<feature type="region of interest" description="Disordered" evidence="1">
    <location>
        <begin position="335"/>
        <end position="364"/>
    </location>
</feature>
<evidence type="ECO:0000313" key="2">
    <source>
        <dbReference type="EMBL" id="KAJ3432506.1"/>
    </source>
</evidence>
<dbReference type="Proteomes" id="UP001146793">
    <property type="component" value="Unassembled WGS sequence"/>
</dbReference>
<reference evidence="2" key="1">
    <citation type="submission" date="2022-08" db="EMBL/GenBank/DDBJ databases">
        <title>Novel sulphate-reducing endosymbionts in the free-living metamonad Anaeramoeba.</title>
        <authorList>
            <person name="Jerlstrom-Hultqvist J."/>
            <person name="Cepicka I."/>
            <person name="Gallot-Lavallee L."/>
            <person name="Salas-Leiva D."/>
            <person name="Curtis B.A."/>
            <person name="Zahonova K."/>
            <person name="Pipaliya S."/>
            <person name="Dacks J."/>
            <person name="Roger A.J."/>
        </authorList>
    </citation>
    <scope>NUCLEOTIDE SEQUENCE</scope>
    <source>
        <strain evidence="2">Busselton2</strain>
    </source>
</reference>
<sequence length="641" mass="74875">MRKLIYKLQKKNTEKEENSIQQNPNKKLTETNSLSIMTNSILELAIQESEPTDGVLSIGPFHYQCVNLENVLDEIKVGIVNSGIICFYIPPDDLTYENEKVITRWLWSSGKGEYTIQSDIVPIVIHSSHLVPKKNPQQPNYGIIANFRYFEKKVTRLEMKRKNGIRSRFSSKETNHLVKILNTFVIKEKNNFPPNLFESTRSWLNFSKKIDLYLAANCSKKYLKMAIKRTEILNNLSLIDPNMPPLTRSKSRELSLKNNTHEKERITPTQNIEREFEKQQKKDNPKCNKDGQEKEQGQGQGKVQEKEKEKEQEDEGMKVQDFEFALKKVNVHLKMAKDSKPKTPSTKDDNISTPNQNDKPEQNYQNRNFFDLNKIQSTKKHQLVFQLKRKRTLGKKEPNENKFVNKPLRDCEIENNLQSSKKKFANNKSNFCSKDNKSNSIIKLEKPTNVKPDLVCFNNTNRFYNSTKQRSSKKFRSQNEKHSNSETIVINKNNIPNSRPNLKIGGKGGTRYKGEKNGNQILINRNNYSLKEIEKCFSHNPRNVPNALKTHAIYLETETKRYEICLISETNIRLSEVRKPQPFDQINTNSPNNIPYLSKNLIILKYNLEWDRINWFENSILFKDLMVHPISFFFLKRTKGY</sequence>
<feature type="compositionally biased region" description="Basic and acidic residues" evidence="1">
    <location>
        <begin position="303"/>
        <end position="319"/>
    </location>
</feature>
<dbReference type="EMBL" id="JANTQA010000047">
    <property type="protein sequence ID" value="KAJ3432506.1"/>
    <property type="molecule type" value="Genomic_DNA"/>
</dbReference>
<comment type="caution">
    <text evidence="2">The sequence shown here is derived from an EMBL/GenBank/DDBJ whole genome shotgun (WGS) entry which is preliminary data.</text>
</comment>
<evidence type="ECO:0000313" key="3">
    <source>
        <dbReference type="Proteomes" id="UP001146793"/>
    </source>
</evidence>
<feature type="compositionally biased region" description="Polar residues" evidence="1">
    <location>
        <begin position="351"/>
        <end position="364"/>
    </location>
</feature>
<feature type="compositionally biased region" description="Basic and acidic residues" evidence="1">
    <location>
        <begin position="250"/>
        <end position="296"/>
    </location>
</feature>
<feature type="region of interest" description="Disordered" evidence="1">
    <location>
        <begin position="493"/>
        <end position="516"/>
    </location>
</feature>
<dbReference type="AlphaFoldDB" id="A0AAV7YV13"/>